<dbReference type="GO" id="GO:0110001">
    <property type="term" value="C:toxin-antitoxin complex"/>
    <property type="evidence" value="ECO:0007669"/>
    <property type="project" value="InterPro"/>
</dbReference>
<dbReference type="STRING" id="86166.TAGGR_1330"/>
<dbReference type="PANTHER" id="PTHR33397">
    <property type="entry name" value="UPF0331 PROTEIN YUTE"/>
    <property type="match status" value="1"/>
</dbReference>
<dbReference type="NCBIfam" id="NF047751">
    <property type="entry name" value="HepT_toxin"/>
    <property type="match status" value="1"/>
</dbReference>
<keyword evidence="6" id="KW-1185">Reference proteome</keyword>
<proteinExistence type="inferred from homology"/>
<dbReference type="PANTHER" id="PTHR33397:SF3">
    <property type="entry name" value="MRNA NUCLEASE HEPT"/>
    <property type="match status" value="1"/>
</dbReference>
<evidence type="ECO:0000313" key="5">
    <source>
        <dbReference type="EMBL" id="GAQ94152.1"/>
    </source>
</evidence>
<dbReference type="EMBL" id="BCNO01000001">
    <property type="protein sequence ID" value="GAQ94152.1"/>
    <property type="molecule type" value="Genomic_DNA"/>
</dbReference>
<comment type="similarity">
    <text evidence="4">Belongs to the HepT RNase toxin family.</text>
</comment>
<dbReference type="Gene3D" id="1.20.120.580">
    <property type="entry name" value="bsu32300-like"/>
    <property type="match status" value="1"/>
</dbReference>
<keyword evidence="2" id="KW-0540">Nuclease</keyword>
<organism evidence="5 6">
    <name type="scientific">Thermodesulfovibrio aggregans</name>
    <dbReference type="NCBI Taxonomy" id="86166"/>
    <lineage>
        <taxon>Bacteria</taxon>
        <taxon>Pseudomonadati</taxon>
        <taxon>Nitrospirota</taxon>
        <taxon>Thermodesulfovibrionia</taxon>
        <taxon>Thermodesulfovibrionales</taxon>
        <taxon>Thermodesulfovibrionaceae</taxon>
        <taxon>Thermodesulfovibrio</taxon>
    </lineage>
</organism>
<comment type="caution">
    <text evidence="5">The sequence shown here is derived from an EMBL/GenBank/DDBJ whole genome shotgun (WGS) entry which is preliminary data.</text>
</comment>
<gene>
    <name evidence="5" type="ORF">TAGGR_1330</name>
</gene>
<evidence type="ECO:0000256" key="1">
    <source>
        <dbReference type="ARBA" id="ARBA00022649"/>
    </source>
</evidence>
<accession>A0A0U9HM40</accession>
<keyword evidence="3" id="KW-0378">Hydrolase</keyword>
<dbReference type="GO" id="GO:0016787">
    <property type="term" value="F:hydrolase activity"/>
    <property type="evidence" value="ECO:0007669"/>
    <property type="project" value="UniProtKB-KW"/>
</dbReference>
<evidence type="ECO:0000256" key="4">
    <source>
        <dbReference type="ARBA" id="ARBA00024207"/>
    </source>
</evidence>
<name>A0A0U9HM40_9BACT</name>
<dbReference type="InterPro" id="IPR037038">
    <property type="entry name" value="HepT-like_sf"/>
</dbReference>
<protein>
    <submittedName>
        <fullName evidence="5">Uncharacterized conserved protein YutE, UPF0331/DUF86 family</fullName>
    </submittedName>
</protein>
<dbReference type="AlphaFoldDB" id="A0A0U9HM40"/>
<evidence type="ECO:0000256" key="3">
    <source>
        <dbReference type="ARBA" id="ARBA00022801"/>
    </source>
</evidence>
<evidence type="ECO:0000313" key="6">
    <source>
        <dbReference type="Proteomes" id="UP000054976"/>
    </source>
</evidence>
<reference evidence="6" key="1">
    <citation type="submission" date="2016-01" db="EMBL/GenBank/DDBJ databases">
        <title>Draft genome sequence of Thermodesulfovibrio aggregans strain TGE-P1.</title>
        <authorList>
            <person name="Sekiguchi Y."/>
            <person name="Ohashi A."/>
            <person name="Matsuura N."/>
            <person name="Tourlousse M.D."/>
        </authorList>
    </citation>
    <scope>NUCLEOTIDE SEQUENCE [LARGE SCALE GENOMIC DNA]</scope>
    <source>
        <strain evidence="6">TGE-P1</strain>
    </source>
</reference>
<evidence type="ECO:0000256" key="2">
    <source>
        <dbReference type="ARBA" id="ARBA00022722"/>
    </source>
</evidence>
<dbReference type="OrthoDB" id="9796612at2"/>
<dbReference type="InterPro" id="IPR008201">
    <property type="entry name" value="HepT-like"/>
</dbReference>
<dbReference type="InterPro" id="IPR052379">
    <property type="entry name" value="Type_VII_TA_RNase"/>
</dbReference>
<sequence length="150" mass="17891">MVISSLNIKRIINLIGFIEECLNELRSFQVMDEEEFLSDKRNPAFVESYLRRTLEAIFDIGRHILAKTYGYKELEYKKIAKELGKKGIVTQELSEKLFMMAGYRNRMVHFYREITPAELFKIVRNNLNDIEEFLRQIRNFINAYLKETQP</sequence>
<dbReference type="GO" id="GO:0004540">
    <property type="term" value="F:RNA nuclease activity"/>
    <property type="evidence" value="ECO:0007669"/>
    <property type="project" value="InterPro"/>
</dbReference>
<keyword evidence="1" id="KW-1277">Toxin-antitoxin system</keyword>
<dbReference type="Proteomes" id="UP000054976">
    <property type="component" value="Unassembled WGS sequence"/>
</dbReference>
<dbReference type="RefSeq" id="WP_059175625.1">
    <property type="nucleotide sequence ID" value="NZ_BCNO01000001.1"/>
</dbReference>
<dbReference type="Pfam" id="PF01934">
    <property type="entry name" value="HepT-like"/>
    <property type="match status" value="1"/>
</dbReference>